<protein>
    <submittedName>
        <fullName evidence="2">YtxH domain-containing protein</fullName>
    </submittedName>
</protein>
<dbReference type="InterPro" id="IPR052928">
    <property type="entry name" value="Desiccation-related_membrane"/>
</dbReference>
<evidence type="ECO:0000313" key="3">
    <source>
        <dbReference type="Proteomes" id="UP000632125"/>
    </source>
</evidence>
<organism evidence="2 3">
    <name type="scientific">Paenibacillus arenilitoris</name>
    <dbReference type="NCBI Taxonomy" id="2772299"/>
    <lineage>
        <taxon>Bacteria</taxon>
        <taxon>Bacillati</taxon>
        <taxon>Bacillota</taxon>
        <taxon>Bacilli</taxon>
        <taxon>Bacillales</taxon>
        <taxon>Paenibacillaceae</taxon>
        <taxon>Paenibacillus</taxon>
    </lineage>
</organism>
<reference evidence="2" key="1">
    <citation type="submission" date="2020-09" db="EMBL/GenBank/DDBJ databases">
        <title>A novel bacterium of genus Paenibacillus, isolated from South China Sea.</title>
        <authorList>
            <person name="Huang H."/>
            <person name="Mo K."/>
            <person name="Hu Y."/>
        </authorList>
    </citation>
    <scope>NUCLEOTIDE SEQUENCE</scope>
    <source>
        <strain evidence="2">IB182493</strain>
    </source>
</reference>
<keyword evidence="3" id="KW-1185">Reference proteome</keyword>
<keyword evidence="1" id="KW-0472">Membrane</keyword>
<dbReference type="AlphaFoldDB" id="A0A927CLE8"/>
<keyword evidence="1" id="KW-0812">Transmembrane</keyword>
<name>A0A927CLE8_9BACL</name>
<evidence type="ECO:0000313" key="2">
    <source>
        <dbReference type="EMBL" id="MBD2868016.1"/>
    </source>
</evidence>
<dbReference type="RefSeq" id="WP_190859024.1">
    <property type="nucleotide sequence ID" value="NZ_JACXIY010000007.1"/>
</dbReference>
<proteinExistence type="predicted"/>
<dbReference type="Gene3D" id="1.20.120.20">
    <property type="entry name" value="Apolipoprotein"/>
    <property type="match status" value="1"/>
</dbReference>
<dbReference type="PANTHER" id="PTHR35792:SF2">
    <property type="entry name" value="GENERAL STRESS PROTEIN"/>
    <property type="match status" value="1"/>
</dbReference>
<comment type="caution">
    <text evidence="2">The sequence shown here is derived from an EMBL/GenBank/DDBJ whole genome shotgun (WGS) entry which is preliminary data.</text>
</comment>
<evidence type="ECO:0000256" key="1">
    <source>
        <dbReference type="SAM" id="Phobius"/>
    </source>
</evidence>
<keyword evidence="1" id="KW-1133">Transmembrane helix</keyword>
<dbReference type="InterPro" id="IPR024623">
    <property type="entry name" value="YtxH"/>
</dbReference>
<gene>
    <name evidence="2" type="ORF">IDH41_05480</name>
</gene>
<accession>A0A927CLE8</accession>
<dbReference type="EMBL" id="JACXIY010000007">
    <property type="protein sequence ID" value="MBD2868016.1"/>
    <property type="molecule type" value="Genomic_DNA"/>
</dbReference>
<feature type="transmembrane region" description="Helical" evidence="1">
    <location>
        <begin position="6"/>
        <end position="29"/>
    </location>
</feature>
<dbReference type="PANTHER" id="PTHR35792">
    <property type="entry name" value="GENERAL STRESS PROTEIN"/>
    <property type="match status" value="1"/>
</dbReference>
<sequence length="106" mass="10829">MAKEQTGSGVVLGAIIGGAVGAVSALLLAPKSGAELREDISGKWQSVSQKTKEMASAVGRQTKTLASKIGDEASDLAGQAKKSNENVMDALTAAKDEVKEEAQASR</sequence>
<dbReference type="Pfam" id="PF12732">
    <property type="entry name" value="YtxH"/>
    <property type="match status" value="1"/>
</dbReference>
<dbReference type="Proteomes" id="UP000632125">
    <property type="component" value="Unassembled WGS sequence"/>
</dbReference>